<evidence type="ECO:0000313" key="2">
    <source>
        <dbReference type="EMBL" id="CAB4185754.1"/>
    </source>
</evidence>
<evidence type="ECO:0000313" key="4">
    <source>
        <dbReference type="EMBL" id="CAB4216238.1"/>
    </source>
</evidence>
<dbReference type="EMBL" id="LR797079">
    <property type="protein sequence ID" value="CAB4185754.1"/>
    <property type="molecule type" value="Genomic_DNA"/>
</dbReference>
<dbReference type="EMBL" id="LR798422">
    <property type="protein sequence ID" value="CAB5230468.1"/>
    <property type="molecule type" value="Genomic_DNA"/>
</dbReference>
<evidence type="ECO:0000313" key="1">
    <source>
        <dbReference type="EMBL" id="CAB4174630.1"/>
    </source>
</evidence>
<protein>
    <submittedName>
        <fullName evidence="5">Uncharacterized protein</fullName>
    </submittedName>
</protein>
<proteinExistence type="predicted"/>
<dbReference type="EMBL" id="LR797435">
    <property type="protein sequence ID" value="CAB4216238.1"/>
    <property type="molecule type" value="Genomic_DNA"/>
</dbReference>
<reference evidence="5" key="1">
    <citation type="submission" date="2020-05" db="EMBL/GenBank/DDBJ databases">
        <authorList>
            <person name="Chiriac C."/>
            <person name="Salcher M."/>
            <person name="Ghai R."/>
            <person name="Kavagutti S V."/>
        </authorList>
    </citation>
    <scope>NUCLEOTIDE SEQUENCE</scope>
</reference>
<evidence type="ECO:0000313" key="3">
    <source>
        <dbReference type="EMBL" id="CAB4193056.1"/>
    </source>
</evidence>
<evidence type="ECO:0000313" key="5">
    <source>
        <dbReference type="EMBL" id="CAB5230468.1"/>
    </source>
</evidence>
<dbReference type="EMBL" id="LR796912">
    <property type="protein sequence ID" value="CAB4174630.1"/>
    <property type="molecule type" value="Genomic_DNA"/>
</dbReference>
<name>A0A6J7XJQ0_9CAUD</name>
<gene>
    <name evidence="2" type="ORF">UFOVP1123_136</name>
    <name evidence="3" type="ORF">UFOVP1239_15</name>
    <name evidence="4" type="ORF">UFOVP1484_140</name>
    <name evidence="5" type="ORF">UFOVP1577_4</name>
    <name evidence="1" type="ORF">UFOVP961_66</name>
</gene>
<dbReference type="EMBL" id="LR797194">
    <property type="protein sequence ID" value="CAB4193056.1"/>
    <property type="molecule type" value="Genomic_DNA"/>
</dbReference>
<organism evidence="5">
    <name type="scientific">uncultured Caudovirales phage</name>
    <dbReference type="NCBI Taxonomy" id="2100421"/>
    <lineage>
        <taxon>Viruses</taxon>
        <taxon>Duplodnaviria</taxon>
        <taxon>Heunggongvirae</taxon>
        <taxon>Uroviricota</taxon>
        <taxon>Caudoviricetes</taxon>
        <taxon>Peduoviridae</taxon>
        <taxon>Maltschvirus</taxon>
        <taxon>Maltschvirus maltsch</taxon>
    </lineage>
</organism>
<sequence length="162" mass="19275">MNIFYLDKDIDKCVQAHCDKHVVKMILEYAQLLSSVHHMTDPKAEQILCLYKLTHKNHPDAVWARSSLGNYEYLYSLAILLGEEYTYRYNRVHKSIYMLEDMPYPSYLPEGKFTEPPKCVHDDFKNIEDTVEAYRSYYNRDKAHFCVWTNRSTPEWFSPTTT</sequence>
<accession>A0A6J7XJQ0</accession>